<feature type="region of interest" description="Disordered" evidence="4">
    <location>
        <begin position="219"/>
        <end position="241"/>
    </location>
</feature>
<proteinExistence type="predicted"/>
<keyword evidence="2" id="KW-0238">DNA-binding</keyword>
<feature type="domain" description="DUF7801" evidence="6">
    <location>
        <begin position="646"/>
        <end position="700"/>
    </location>
</feature>
<protein>
    <submittedName>
        <fullName evidence="7">Uncharacterized protein</fullName>
    </submittedName>
</protein>
<evidence type="ECO:0000259" key="5">
    <source>
        <dbReference type="Pfam" id="PF15456"/>
    </source>
</evidence>
<dbReference type="HOGENOM" id="CLU_006409_0_0_1"/>
<gene>
    <name evidence="7" type="ORF">OIDMADRAFT_158353</name>
</gene>
<evidence type="ECO:0000259" key="6">
    <source>
        <dbReference type="Pfam" id="PF25078"/>
    </source>
</evidence>
<feature type="coiled-coil region" evidence="3">
    <location>
        <begin position="512"/>
        <end position="760"/>
    </location>
</feature>
<feature type="coiled-coil region" evidence="3">
    <location>
        <begin position="173"/>
        <end position="200"/>
    </location>
</feature>
<feature type="compositionally biased region" description="Polar residues" evidence="4">
    <location>
        <begin position="828"/>
        <end position="837"/>
    </location>
</feature>
<evidence type="ECO:0000256" key="4">
    <source>
        <dbReference type="SAM" id="MobiDB-lite"/>
    </source>
</evidence>
<feature type="domain" description="Up-regulated during septation protein 1" evidence="5">
    <location>
        <begin position="94"/>
        <end position="219"/>
    </location>
</feature>
<dbReference type="AlphaFoldDB" id="A0A0C3CXB8"/>
<dbReference type="InterPro" id="IPR050308">
    <property type="entry name" value="MukB/SMC"/>
</dbReference>
<feature type="compositionally biased region" description="Acidic residues" evidence="4">
    <location>
        <begin position="487"/>
        <end position="498"/>
    </location>
</feature>
<feature type="domain" description="DUF7801" evidence="6">
    <location>
        <begin position="701"/>
        <end position="763"/>
    </location>
</feature>
<keyword evidence="3" id="KW-0175">Coiled coil</keyword>
<dbReference type="PANTHER" id="PTHR42963">
    <property type="entry name" value="CHROMOSOME PARTITION PROTEIN MUKB"/>
    <property type="match status" value="1"/>
</dbReference>
<dbReference type="PANTHER" id="PTHR42963:SF1">
    <property type="entry name" value="DUF4476 DOMAIN-CONTAINING PROTEIN"/>
    <property type="match status" value="1"/>
</dbReference>
<dbReference type="InterPro" id="IPR056703">
    <property type="entry name" value="DUF7801"/>
</dbReference>
<reference evidence="7 8" key="1">
    <citation type="submission" date="2014-04" db="EMBL/GenBank/DDBJ databases">
        <authorList>
            <consortium name="DOE Joint Genome Institute"/>
            <person name="Kuo A."/>
            <person name="Martino E."/>
            <person name="Perotto S."/>
            <person name="Kohler A."/>
            <person name="Nagy L.G."/>
            <person name="Floudas D."/>
            <person name="Copeland A."/>
            <person name="Barry K.W."/>
            <person name="Cichocki N."/>
            <person name="Veneault-Fourrey C."/>
            <person name="LaButti K."/>
            <person name="Lindquist E.A."/>
            <person name="Lipzen A."/>
            <person name="Lundell T."/>
            <person name="Morin E."/>
            <person name="Murat C."/>
            <person name="Sun H."/>
            <person name="Tunlid A."/>
            <person name="Henrissat B."/>
            <person name="Grigoriev I.V."/>
            <person name="Hibbett D.S."/>
            <person name="Martin F."/>
            <person name="Nordberg H.P."/>
            <person name="Cantor M.N."/>
            <person name="Hua S.X."/>
        </authorList>
    </citation>
    <scope>NUCLEOTIDE SEQUENCE [LARGE SCALE GENOMIC DNA]</scope>
    <source>
        <strain evidence="7 8">Zn</strain>
    </source>
</reference>
<name>A0A0C3CXB8_OIDMZ</name>
<organism evidence="7 8">
    <name type="scientific">Oidiodendron maius (strain Zn)</name>
    <dbReference type="NCBI Taxonomy" id="913774"/>
    <lineage>
        <taxon>Eukaryota</taxon>
        <taxon>Fungi</taxon>
        <taxon>Dikarya</taxon>
        <taxon>Ascomycota</taxon>
        <taxon>Pezizomycotina</taxon>
        <taxon>Leotiomycetes</taxon>
        <taxon>Leotiomycetes incertae sedis</taxon>
        <taxon>Myxotrichaceae</taxon>
        <taxon>Oidiodendron</taxon>
    </lineage>
</organism>
<evidence type="ECO:0000256" key="1">
    <source>
        <dbReference type="ARBA" id="ARBA00022490"/>
    </source>
</evidence>
<keyword evidence="1" id="KW-0963">Cytoplasm</keyword>
<keyword evidence="8" id="KW-1185">Reference proteome</keyword>
<dbReference type="Pfam" id="PF15456">
    <property type="entry name" value="Uds1"/>
    <property type="match status" value="1"/>
</dbReference>
<evidence type="ECO:0000256" key="3">
    <source>
        <dbReference type="SAM" id="Coils"/>
    </source>
</evidence>
<accession>A0A0C3CXB8</accession>
<reference evidence="8" key="2">
    <citation type="submission" date="2015-01" db="EMBL/GenBank/DDBJ databases">
        <title>Evolutionary Origins and Diversification of the Mycorrhizal Mutualists.</title>
        <authorList>
            <consortium name="DOE Joint Genome Institute"/>
            <consortium name="Mycorrhizal Genomics Consortium"/>
            <person name="Kohler A."/>
            <person name="Kuo A."/>
            <person name="Nagy L.G."/>
            <person name="Floudas D."/>
            <person name="Copeland A."/>
            <person name="Barry K.W."/>
            <person name="Cichocki N."/>
            <person name="Veneault-Fourrey C."/>
            <person name="LaButti K."/>
            <person name="Lindquist E.A."/>
            <person name="Lipzen A."/>
            <person name="Lundell T."/>
            <person name="Morin E."/>
            <person name="Murat C."/>
            <person name="Riley R."/>
            <person name="Ohm R."/>
            <person name="Sun H."/>
            <person name="Tunlid A."/>
            <person name="Henrissat B."/>
            <person name="Grigoriev I.V."/>
            <person name="Hibbett D.S."/>
            <person name="Martin F."/>
        </authorList>
    </citation>
    <scope>NUCLEOTIDE SEQUENCE [LARGE SCALE GENOMIC DNA]</scope>
    <source>
        <strain evidence="8">Zn</strain>
    </source>
</reference>
<dbReference type="Pfam" id="PF25078">
    <property type="entry name" value="DUF7801"/>
    <property type="match status" value="2"/>
</dbReference>
<sequence>MGGRLLPRRPGLNGYTEEDDPFSSHRVGYDSRLQTKEPLALKTEHQGPKDAVVLEGYRNDMDNGFEGERPLYNPANTTRPQSSMHLNVNDPIQVHLLVETALGDSREYEILAPEEVDDLKKEIQALSQRIDQTRQNLVIQSKYRDAANSMAKLYSSPDGKKKNGIMHSRTDSVKEADLERIQSEKKCEALANELWSLEKKLMVPQNKLLKHTAGILQMTHKGPKNAPKGTTAQTGGIPGSPESIYTYHNARTSVEPISDEIVFDERSYYRTADRLDAFSDFSGRDSFGPPPKSQAREQMQMIAKTEQTLESLNKRLRDVIVKANPRRERTYSLPPLAKTNAQGRSTGPGETLQNHLEYMERSIQTIDQEHGLAAKYQQESERVAEERIEELNREVRGLLLPYDPYHPEPPVLTGTGLNQQLLYFQDSIGAVEMELSSAVKKGNKVTDGAEMEKMIMGLWDIILSGEQDIRRRKQERRVARATQGLSPDEDDSPDDSPDLVESFSLQAFSTKVQMLYTQATRLKDQKKVLQRQIKQQRELNSKSDATKDAEMQAKVEELERVKDLLTRTEADADRTREAHSKAIEELEGLQSSGASAAEHEAATQKIRYLEDQLQELQDDHKITSAEIQSQVAESETKIAGLTVQLKAAETAIKDKEQEVDRVKVEVARLQTEVTLARAELDGAYGSRAERAAEAAAMSPVATEQVQTLKKELEETITEYEAMTKASIEWEKERDKMEEAIDKLRDEKENLETQLNEEKVRCMGMKSPSTETPGNTSTSTMVLRNEFKKMMRDTRAENTKALRAEQAERRKLEDELRALKRLHGPGKSGLSQSVRTPS</sequence>
<evidence type="ECO:0000256" key="2">
    <source>
        <dbReference type="ARBA" id="ARBA00023125"/>
    </source>
</evidence>
<dbReference type="GO" id="GO:0003677">
    <property type="term" value="F:DNA binding"/>
    <property type="evidence" value="ECO:0007669"/>
    <property type="project" value="UniProtKB-KW"/>
</dbReference>
<dbReference type="OrthoDB" id="5569911at2759"/>
<feature type="region of interest" description="Disordered" evidence="4">
    <location>
        <begin position="1"/>
        <end position="31"/>
    </location>
</feature>
<evidence type="ECO:0000313" key="7">
    <source>
        <dbReference type="EMBL" id="KIN03639.1"/>
    </source>
</evidence>
<dbReference type="EMBL" id="KN832873">
    <property type="protein sequence ID" value="KIN03639.1"/>
    <property type="molecule type" value="Genomic_DNA"/>
</dbReference>
<dbReference type="InParanoid" id="A0A0C3CXB8"/>
<dbReference type="InterPro" id="IPR029191">
    <property type="entry name" value="Uds1"/>
</dbReference>
<dbReference type="Proteomes" id="UP000054321">
    <property type="component" value="Unassembled WGS sequence"/>
</dbReference>
<evidence type="ECO:0000313" key="8">
    <source>
        <dbReference type="Proteomes" id="UP000054321"/>
    </source>
</evidence>
<feature type="coiled-coil region" evidence="3">
    <location>
        <begin position="295"/>
        <end position="322"/>
    </location>
</feature>
<feature type="region of interest" description="Disordered" evidence="4">
    <location>
        <begin position="478"/>
        <end position="499"/>
    </location>
</feature>
<dbReference type="GO" id="GO:0005737">
    <property type="term" value="C:cytoplasm"/>
    <property type="evidence" value="ECO:0007669"/>
    <property type="project" value="TreeGrafter"/>
</dbReference>
<feature type="region of interest" description="Disordered" evidence="4">
    <location>
        <begin position="817"/>
        <end position="837"/>
    </location>
</feature>